<dbReference type="PANTHER" id="PTHR48111">
    <property type="entry name" value="REGULATOR OF RPOS"/>
    <property type="match status" value="1"/>
</dbReference>
<accession>A0AAV3X2J9</accession>
<proteinExistence type="predicted"/>
<dbReference type="InterPro" id="IPR020449">
    <property type="entry name" value="Tscrpt_reg_AraC-type_HTH"/>
</dbReference>
<dbReference type="GO" id="GO:0003700">
    <property type="term" value="F:DNA-binding transcription factor activity"/>
    <property type="evidence" value="ECO:0007669"/>
    <property type="project" value="InterPro"/>
</dbReference>
<evidence type="ECO:0000256" key="3">
    <source>
        <dbReference type="ARBA" id="ARBA00023125"/>
    </source>
</evidence>
<evidence type="ECO:0000313" key="9">
    <source>
        <dbReference type="EMBL" id="GET36020.1"/>
    </source>
</evidence>
<dbReference type="GO" id="GO:0005829">
    <property type="term" value="C:cytosol"/>
    <property type="evidence" value="ECO:0007669"/>
    <property type="project" value="TreeGrafter"/>
</dbReference>
<dbReference type="InterPro" id="IPR011006">
    <property type="entry name" value="CheY-like_superfamily"/>
</dbReference>
<dbReference type="InterPro" id="IPR009057">
    <property type="entry name" value="Homeodomain-like_sf"/>
</dbReference>
<dbReference type="GO" id="GO:0032993">
    <property type="term" value="C:protein-DNA complex"/>
    <property type="evidence" value="ECO:0007669"/>
    <property type="project" value="TreeGrafter"/>
</dbReference>
<feature type="compositionally biased region" description="Basic and acidic residues" evidence="6">
    <location>
        <begin position="274"/>
        <end position="284"/>
    </location>
</feature>
<evidence type="ECO:0000259" key="8">
    <source>
        <dbReference type="PROSITE" id="PS50110"/>
    </source>
</evidence>
<dbReference type="Gene3D" id="3.40.50.2300">
    <property type="match status" value="1"/>
</dbReference>
<dbReference type="Pfam" id="PF12833">
    <property type="entry name" value="HTH_18"/>
    <property type="match status" value="1"/>
</dbReference>
<feature type="modified residue" description="4-aspartylphosphate" evidence="5">
    <location>
        <position position="52"/>
    </location>
</feature>
<dbReference type="PROSITE" id="PS00041">
    <property type="entry name" value="HTH_ARAC_FAMILY_1"/>
    <property type="match status" value="1"/>
</dbReference>
<keyword evidence="10" id="KW-1185">Reference proteome</keyword>
<feature type="domain" description="Response regulatory" evidence="8">
    <location>
        <begin position="3"/>
        <end position="119"/>
    </location>
</feature>
<keyword evidence="4" id="KW-0804">Transcription</keyword>
<organism evidence="9 10">
    <name type="scientific">Microseira wollei NIES-4236</name>
    <dbReference type="NCBI Taxonomy" id="2530354"/>
    <lineage>
        <taxon>Bacteria</taxon>
        <taxon>Bacillati</taxon>
        <taxon>Cyanobacteriota</taxon>
        <taxon>Cyanophyceae</taxon>
        <taxon>Oscillatoriophycideae</taxon>
        <taxon>Aerosakkonematales</taxon>
        <taxon>Aerosakkonemataceae</taxon>
        <taxon>Microseira</taxon>
    </lineage>
</organism>
<keyword evidence="2" id="KW-0805">Transcription regulation</keyword>
<dbReference type="PROSITE" id="PS01124">
    <property type="entry name" value="HTH_ARAC_FAMILY_2"/>
    <property type="match status" value="1"/>
</dbReference>
<dbReference type="Pfam" id="PF00072">
    <property type="entry name" value="Response_reg"/>
    <property type="match status" value="1"/>
</dbReference>
<feature type="domain" description="HTH araC/xylS-type" evidence="7">
    <location>
        <begin position="168"/>
        <end position="266"/>
    </location>
</feature>
<dbReference type="SMART" id="SM00342">
    <property type="entry name" value="HTH_ARAC"/>
    <property type="match status" value="1"/>
</dbReference>
<evidence type="ECO:0000259" key="7">
    <source>
        <dbReference type="PROSITE" id="PS01124"/>
    </source>
</evidence>
<keyword evidence="3" id="KW-0238">DNA-binding</keyword>
<dbReference type="InterPro" id="IPR039420">
    <property type="entry name" value="WalR-like"/>
</dbReference>
<dbReference type="InterPro" id="IPR018060">
    <property type="entry name" value="HTH_AraC"/>
</dbReference>
<evidence type="ECO:0000313" key="10">
    <source>
        <dbReference type="Proteomes" id="UP001050975"/>
    </source>
</evidence>
<protein>
    <submittedName>
        <fullName evidence="9">Two component AraC family transcriptional regulator</fullName>
    </submittedName>
</protein>
<evidence type="ECO:0000256" key="6">
    <source>
        <dbReference type="SAM" id="MobiDB-lite"/>
    </source>
</evidence>
<feature type="compositionally biased region" description="Polar residues" evidence="6">
    <location>
        <begin position="285"/>
        <end position="294"/>
    </location>
</feature>
<dbReference type="PANTHER" id="PTHR48111:SF4">
    <property type="entry name" value="DNA-BINDING DUAL TRANSCRIPTIONAL REGULATOR OMPR"/>
    <property type="match status" value="1"/>
</dbReference>
<evidence type="ECO:0000256" key="5">
    <source>
        <dbReference type="PROSITE-ProRule" id="PRU00169"/>
    </source>
</evidence>
<dbReference type="SMART" id="SM00448">
    <property type="entry name" value="REC"/>
    <property type="match status" value="1"/>
</dbReference>
<dbReference type="InterPro" id="IPR001789">
    <property type="entry name" value="Sig_transdc_resp-reg_receiver"/>
</dbReference>
<dbReference type="GO" id="GO:0000976">
    <property type="term" value="F:transcription cis-regulatory region binding"/>
    <property type="evidence" value="ECO:0007669"/>
    <property type="project" value="TreeGrafter"/>
</dbReference>
<dbReference type="GO" id="GO:0000156">
    <property type="term" value="F:phosphorelay response regulator activity"/>
    <property type="evidence" value="ECO:0007669"/>
    <property type="project" value="TreeGrafter"/>
</dbReference>
<evidence type="ECO:0000256" key="1">
    <source>
        <dbReference type="ARBA" id="ARBA00022553"/>
    </source>
</evidence>
<comment type="caution">
    <text evidence="9">The sequence shown here is derived from an EMBL/GenBank/DDBJ whole genome shotgun (WGS) entry which is preliminary data.</text>
</comment>
<name>A0AAV3X2J9_9CYAN</name>
<dbReference type="RefSeq" id="WP_226575032.1">
    <property type="nucleotide sequence ID" value="NZ_BLAY01000007.1"/>
</dbReference>
<reference evidence="9" key="1">
    <citation type="submission" date="2019-10" db="EMBL/GenBank/DDBJ databases">
        <title>Draft genome sequece of Microseira wollei NIES-4236.</title>
        <authorList>
            <person name="Yamaguchi H."/>
            <person name="Suzuki S."/>
            <person name="Kawachi M."/>
        </authorList>
    </citation>
    <scope>NUCLEOTIDE SEQUENCE</scope>
    <source>
        <strain evidence="9">NIES-4236</strain>
    </source>
</reference>
<keyword evidence="1 5" id="KW-0597">Phosphoprotein</keyword>
<dbReference type="EMBL" id="BLAY01000007">
    <property type="protein sequence ID" value="GET36020.1"/>
    <property type="molecule type" value="Genomic_DNA"/>
</dbReference>
<gene>
    <name evidence="9" type="ORF">MiSe_07680</name>
</gene>
<dbReference type="PROSITE" id="PS50110">
    <property type="entry name" value="RESPONSE_REGULATORY"/>
    <property type="match status" value="1"/>
</dbReference>
<dbReference type="Proteomes" id="UP001050975">
    <property type="component" value="Unassembled WGS sequence"/>
</dbReference>
<feature type="region of interest" description="Disordered" evidence="6">
    <location>
        <begin position="257"/>
        <end position="294"/>
    </location>
</feature>
<dbReference type="InterPro" id="IPR018062">
    <property type="entry name" value="HTH_AraC-typ_CS"/>
</dbReference>
<evidence type="ECO:0000256" key="4">
    <source>
        <dbReference type="ARBA" id="ARBA00023163"/>
    </source>
</evidence>
<dbReference type="AlphaFoldDB" id="A0AAV3X2J9"/>
<dbReference type="SUPFAM" id="SSF46689">
    <property type="entry name" value="Homeodomain-like"/>
    <property type="match status" value="2"/>
</dbReference>
<dbReference type="PRINTS" id="PR00032">
    <property type="entry name" value="HTHARAC"/>
</dbReference>
<evidence type="ECO:0000256" key="2">
    <source>
        <dbReference type="ARBA" id="ARBA00023015"/>
    </source>
</evidence>
<dbReference type="SUPFAM" id="SSF52172">
    <property type="entry name" value="CheY-like"/>
    <property type="match status" value="1"/>
</dbReference>
<sequence>MKKILVIEDSKPFRNQILKQLESKGFYTIAAENGFDGIRLAKEQLPDLVICDILMPDLDGYSVLITLRQNPDTAIIPFIFVTAKVTRSDLRKGMVLGADDYLTKPFTPEELIASVTTQLEKQVALQAAIATRLNKATQNQPAADIASAGSIQADNNVESILPNCPQLAEVFQFIEANYHRSINLCDVAEAVGYSPSYLTNLVRQQTGHSLYRWIVERRMAEALSLLRKTDMAVNQIATAIGYKDACHFSRHFRQVHGTSPQAWRNANRPGESQPRAKELTRRSQDYSLPTPLTC</sequence>
<dbReference type="Gene3D" id="1.10.10.60">
    <property type="entry name" value="Homeodomain-like"/>
    <property type="match status" value="2"/>
</dbReference>